<organism evidence="3 4">
    <name type="scientific">Bauldia litoralis</name>
    <dbReference type="NCBI Taxonomy" id="665467"/>
    <lineage>
        <taxon>Bacteria</taxon>
        <taxon>Pseudomonadati</taxon>
        <taxon>Pseudomonadota</taxon>
        <taxon>Alphaproteobacteria</taxon>
        <taxon>Hyphomicrobiales</taxon>
        <taxon>Kaistiaceae</taxon>
        <taxon>Bauldia</taxon>
    </lineage>
</organism>
<keyword evidence="2" id="KW-0732">Signal</keyword>
<evidence type="ECO:0000313" key="3">
    <source>
        <dbReference type="EMBL" id="SDB53529.1"/>
    </source>
</evidence>
<evidence type="ECO:0008006" key="5">
    <source>
        <dbReference type="Google" id="ProtNLM"/>
    </source>
</evidence>
<feature type="region of interest" description="Disordered" evidence="1">
    <location>
        <begin position="253"/>
        <end position="276"/>
    </location>
</feature>
<dbReference type="OrthoDB" id="7850882at2"/>
<evidence type="ECO:0000256" key="1">
    <source>
        <dbReference type="SAM" id="MobiDB-lite"/>
    </source>
</evidence>
<feature type="chain" id="PRO_5011614396" description="DUF2865 domain-containing protein" evidence="2">
    <location>
        <begin position="33"/>
        <end position="359"/>
    </location>
</feature>
<accession>A0A1G6E7W0</accession>
<sequence>MTTRIVKLVSARVSVFAAVAAATLAISAPADAASFCARLQADYLSAVRSGGGGGGGSRSDYSRLRRELASAEADAKRKNCRGLGIFRKPSPSCPSVMSKLNRIQQQLSQASRGSTSRRSSSDRDRLYSQLRRNGCSIPSLGETASSGYRTLCVRTCDGFYFPVSFSSPRSRFKIDETVCKSMYGGAEAELFVHSNGRAADTAVSLQGTPLSAQSYAFAYRSSFSESCQIELKRGLANLAEVFADQVAASKANRPAVEGTPAPDLLPRPTARINPARDPETQANVAGRFKVAPIESEDGGEFTVAGIRRLGPDYYYIAPTTIDALYEAPDLGPEFSLISSAHAAEPPPKADGPTGSTVVQ</sequence>
<evidence type="ECO:0000256" key="2">
    <source>
        <dbReference type="SAM" id="SignalP"/>
    </source>
</evidence>
<dbReference type="AlphaFoldDB" id="A0A1G6E7W0"/>
<proteinExistence type="predicted"/>
<keyword evidence="4" id="KW-1185">Reference proteome</keyword>
<dbReference type="InterPro" id="IPR021293">
    <property type="entry name" value="DUF2865"/>
</dbReference>
<protein>
    <recommendedName>
        <fullName evidence="5">DUF2865 domain-containing protein</fullName>
    </recommendedName>
</protein>
<dbReference type="RefSeq" id="WP_090879831.1">
    <property type="nucleotide sequence ID" value="NZ_FMXQ01000010.1"/>
</dbReference>
<gene>
    <name evidence="3" type="ORF">SAMN02982931_04244</name>
</gene>
<dbReference type="EMBL" id="FMXQ01000010">
    <property type="protein sequence ID" value="SDB53529.1"/>
    <property type="molecule type" value="Genomic_DNA"/>
</dbReference>
<dbReference type="STRING" id="665467.SAMN02982931_04244"/>
<dbReference type="Pfam" id="PF11064">
    <property type="entry name" value="DUF2865"/>
    <property type="match status" value="1"/>
</dbReference>
<dbReference type="Proteomes" id="UP000199071">
    <property type="component" value="Unassembled WGS sequence"/>
</dbReference>
<reference evidence="3 4" key="1">
    <citation type="submission" date="2016-10" db="EMBL/GenBank/DDBJ databases">
        <authorList>
            <person name="de Groot N.N."/>
        </authorList>
    </citation>
    <scope>NUCLEOTIDE SEQUENCE [LARGE SCALE GENOMIC DNA]</scope>
    <source>
        <strain evidence="3 4">ATCC 35022</strain>
    </source>
</reference>
<feature type="signal peptide" evidence="2">
    <location>
        <begin position="1"/>
        <end position="32"/>
    </location>
</feature>
<feature type="region of interest" description="Disordered" evidence="1">
    <location>
        <begin position="104"/>
        <end position="125"/>
    </location>
</feature>
<name>A0A1G6E7W0_9HYPH</name>
<feature type="compositionally biased region" description="Low complexity" evidence="1">
    <location>
        <begin position="108"/>
        <end position="118"/>
    </location>
</feature>
<evidence type="ECO:0000313" key="4">
    <source>
        <dbReference type="Proteomes" id="UP000199071"/>
    </source>
</evidence>